<evidence type="ECO:0000313" key="3">
    <source>
        <dbReference type="Proteomes" id="UP000299102"/>
    </source>
</evidence>
<sequence length="120" mass="13680">MNPGLEEVKKKKKGNPKQTKTGMRVKTSGSSSFHRDSYGQISELLLHGHGQPTRHTHTPEHPTLHRTTTTQPLRSPDGARSYQPHMPVGARRTPKWQTVCYLIKTREGRVAREKMPGYER</sequence>
<organism evidence="2 3">
    <name type="scientific">Eumeta variegata</name>
    <name type="common">Bagworm moth</name>
    <name type="synonym">Eumeta japonica</name>
    <dbReference type="NCBI Taxonomy" id="151549"/>
    <lineage>
        <taxon>Eukaryota</taxon>
        <taxon>Metazoa</taxon>
        <taxon>Ecdysozoa</taxon>
        <taxon>Arthropoda</taxon>
        <taxon>Hexapoda</taxon>
        <taxon>Insecta</taxon>
        <taxon>Pterygota</taxon>
        <taxon>Neoptera</taxon>
        <taxon>Endopterygota</taxon>
        <taxon>Lepidoptera</taxon>
        <taxon>Glossata</taxon>
        <taxon>Ditrysia</taxon>
        <taxon>Tineoidea</taxon>
        <taxon>Psychidae</taxon>
        <taxon>Oiketicinae</taxon>
        <taxon>Eumeta</taxon>
    </lineage>
</organism>
<dbReference type="AlphaFoldDB" id="A0A4C1Z7L0"/>
<dbReference type="EMBL" id="BGZK01001700">
    <property type="protein sequence ID" value="GBP84821.1"/>
    <property type="molecule type" value="Genomic_DNA"/>
</dbReference>
<proteinExistence type="predicted"/>
<feature type="region of interest" description="Disordered" evidence="1">
    <location>
        <begin position="1"/>
        <end position="35"/>
    </location>
</feature>
<comment type="caution">
    <text evidence="2">The sequence shown here is derived from an EMBL/GenBank/DDBJ whole genome shotgun (WGS) entry which is preliminary data.</text>
</comment>
<gene>
    <name evidence="2" type="ORF">EVAR_32720_1</name>
</gene>
<feature type="region of interest" description="Disordered" evidence="1">
    <location>
        <begin position="48"/>
        <end position="91"/>
    </location>
</feature>
<evidence type="ECO:0000256" key="1">
    <source>
        <dbReference type="SAM" id="MobiDB-lite"/>
    </source>
</evidence>
<name>A0A4C1Z7L0_EUMVA</name>
<reference evidence="2 3" key="1">
    <citation type="journal article" date="2019" name="Commun. Biol.">
        <title>The bagworm genome reveals a unique fibroin gene that provides high tensile strength.</title>
        <authorList>
            <person name="Kono N."/>
            <person name="Nakamura H."/>
            <person name="Ohtoshi R."/>
            <person name="Tomita M."/>
            <person name="Numata K."/>
            <person name="Arakawa K."/>
        </authorList>
    </citation>
    <scope>NUCLEOTIDE SEQUENCE [LARGE SCALE GENOMIC DNA]</scope>
</reference>
<dbReference type="Proteomes" id="UP000299102">
    <property type="component" value="Unassembled WGS sequence"/>
</dbReference>
<accession>A0A4C1Z7L0</accession>
<protein>
    <submittedName>
        <fullName evidence="2">Uncharacterized protein</fullName>
    </submittedName>
</protein>
<keyword evidence="3" id="KW-1185">Reference proteome</keyword>
<evidence type="ECO:0000313" key="2">
    <source>
        <dbReference type="EMBL" id="GBP84821.1"/>
    </source>
</evidence>